<sequence length="91" mass="10334">MGEANGSTGKGRAVRCRCDEGCSHFDGFLRIQILSPITAQFKRLPDHEVSVRTKLKAKRQQGRLHIEHTAYHARFHIEGTLFKKSKALKMT</sequence>
<dbReference type="AlphaFoldDB" id="A0A0E9NPQ9"/>
<evidence type="ECO:0000313" key="1">
    <source>
        <dbReference type="EMBL" id="GAO51829.1"/>
    </source>
</evidence>
<proteinExistence type="predicted"/>
<keyword evidence="2" id="KW-1185">Reference proteome</keyword>
<comment type="caution">
    <text evidence="1">The sequence shown here is derived from an EMBL/GenBank/DDBJ whole genome shotgun (WGS) entry which is preliminary data.</text>
</comment>
<reference evidence="1 2" key="3">
    <citation type="journal article" date="2015" name="Genome Announc.">
        <title>Draft Genome Sequence of the Archiascomycetous Yeast Saitoella complicata.</title>
        <authorList>
            <person name="Yamauchi K."/>
            <person name="Kondo S."/>
            <person name="Hamamoto M."/>
            <person name="Takahashi Y."/>
            <person name="Ogura Y."/>
            <person name="Hayashi T."/>
            <person name="Nishida H."/>
        </authorList>
    </citation>
    <scope>NUCLEOTIDE SEQUENCE [LARGE SCALE GENOMIC DNA]</scope>
    <source>
        <strain evidence="1 2">NRRL Y-17804</strain>
    </source>
</reference>
<gene>
    <name evidence="1" type="ORF">G7K_5920-t1</name>
</gene>
<reference evidence="1 2" key="1">
    <citation type="journal article" date="2011" name="J. Gen. Appl. Microbiol.">
        <title>Draft genome sequencing of the enigmatic yeast Saitoella complicata.</title>
        <authorList>
            <person name="Nishida H."/>
            <person name="Hamamoto M."/>
            <person name="Sugiyama J."/>
        </authorList>
    </citation>
    <scope>NUCLEOTIDE SEQUENCE [LARGE SCALE GENOMIC DNA]</scope>
    <source>
        <strain evidence="1 2">NRRL Y-17804</strain>
    </source>
</reference>
<evidence type="ECO:0000313" key="2">
    <source>
        <dbReference type="Proteomes" id="UP000033140"/>
    </source>
</evidence>
<accession>A0A0E9NPQ9</accession>
<dbReference type="EMBL" id="BACD03000053">
    <property type="protein sequence ID" value="GAO51829.1"/>
    <property type="molecule type" value="Genomic_DNA"/>
</dbReference>
<name>A0A0E9NPQ9_SAICN</name>
<dbReference type="Proteomes" id="UP000033140">
    <property type="component" value="Unassembled WGS sequence"/>
</dbReference>
<reference evidence="1 2" key="2">
    <citation type="journal article" date="2014" name="J. Gen. Appl. Microbiol.">
        <title>The early diverging ascomycetous budding yeast Saitoella complicata has three histone deacetylases belonging to the Clr6, Hos2, and Rpd3 lineages.</title>
        <authorList>
            <person name="Nishida H."/>
            <person name="Matsumoto T."/>
            <person name="Kondo S."/>
            <person name="Hamamoto M."/>
            <person name="Yoshikawa H."/>
        </authorList>
    </citation>
    <scope>NUCLEOTIDE SEQUENCE [LARGE SCALE GENOMIC DNA]</scope>
    <source>
        <strain evidence="1 2">NRRL Y-17804</strain>
    </source>
</reference>
<organism evidence="1 2">
    <name type="scientific">Saitoella complicata (strain BCRC 22490 / CBS 7301 / JCM 7358 / NBRC 10748 / NRRL Y-17804)</name>
    <dbReference type="NCBI Taxonomy" id="698492"/>
    <lineage>
        <taxon>Eukaryota</taxon>
        <taxon>Fungi</taxon>
        <taxon>Dikarya</taxon>
        <taxon>Ascomycota</taxon>
        <taxon>Taphrinomycotina</taxon>
        <taxon>Taphrinomycotina incertae sedis</taxon>
        <taxon>Saitoella</taxon>
    </lineage>
</organism>
<protein>
    <submittedName>
        <fullName evidence="1">Uncharacterized protein</fullName>
    </submittedName>
</protein>